<dbReference type="PANTHER" id="PTHR34961">
    <property type="entry name" value="TRANSMEMBRANE PROTEIN"/>
    <property type="match status" value="1"/>
</dbReference>
<proteinExistence type="predicted"/>
<comment type="caution">
    <text evidence="2">The sequence shown here is derived from an EMBL/GenBank/DDBJ whole genome shotgun (WGS) entry which is preliminary data.</text>
</comment>
<keyword evidence="1" id="KW-0732">Signal</keyword>
<name>A0AAW1J5W3_SAPOF</name>
<evidence type="ECO:0000256" key="1">
    <source>
        <dbReference type="SAM" id="SignalP"/>
    </source>
</evidence>
<dbReference type="PANTHER" id="PTHR34961:SF7">
    <property type="entry name" value="TRANSMEMBRANE PROTEIN"/>
    <property type="match status" value="1"/>
</dbReference>
<evidence type="ECO:0000313" key="3">
    <source>
        <dbReference type="Proteomes" id="UP001443914"/>
    </source>
</evidence>
<evidence type="ECO:0000313" key="2">
    <source>
        <dbReference type="EMBL" id="KAK9698762.1"/>
    </source>
</evidence>
<feature type="chain" id="PRO_5043463690" evidence="1">
    <location>
        <begin position="27"/>
        <end position="102"/>
    </location>
</feature>
<dbReference type="Proteomes" id="UP001443914">
    <property type="component" value="Unassembled WGS sequence"/>
</dbReference>
<accession>A0AAW1J5W3</accession>
<protein>
    <submittedName>
        <fullName evidence="2">Uncharacterized protein</fullName>
    </submittedName>
</protein>
<sequence length="102" mass="11599">MAQSFVMCFGAIFVTLLLVSMHACNAREIPGFGIYRKDIADEKTNLQRQVNIKGWGRQERMIQESKTHENKEPAGAIKDDEPVEDAVVMDYVTPHRKSPIHN</sequence>
<organism evidence="2 3">
    <name type="scientific">Saponaria officinalis</name>
    <name type="common">Common soapwort</name>
    <name type="synonym">Lychnis saponaria</name>
    <dbReference type="NCBI Taxonomy" id="3572"/>
    <lineage>
        <taxon>Eukaryota</taxon>
        <taxon>Viridiplantae</taxon>
        <taxon>Streptophyta</taxon>
        <taxon>Embryophyta</taxon>
        <taxon>Tracheophyta</taxon>
        <taxon>Spermatophyta</taxon>
        <taxon>Magnoliopsida</taxon>
        <taxon>eudicotyledons</taxon>
        <taxon>Gunneridae</taxon>
        <taxon>Pentapetalae</taxon>
        <taxon>Caryophyllales</taxon>
        <taxon>Caryophyllaceae</taxon>
        <taxon>Caryophylleae</taxon>
        <taxon>Saponaria</taxon>
    </lineage>
</organism>
<dbReference type="InterPro" id="IPR053313">
    <property type="entry name" value="RGF"/>
</dbReference>
<keyword evidence="3" id="KW-1185">Reference proteome</keyword>
<dbReference type="AlphaFoldDB" id="A0AAW1J5W3"/>
<gene>
    <name evidence="2" type="ORF">RND81_08G129400</name>
</gene>
<dbReference type="EMBL" id="JBDFQZ010000008">
    <property type="protein sequence ID" value="KAK9698762.1"/>
    <property type="molecule type" value="Genomic_DNA"/>
</dbReference>
<reference evidence="2" key="1">
    <citation type="submission" date="2024-03" db="EMBL/GenBank/DDBJ databases">
        <title>WGS assembly of Saponaria officinalis var. Norfolk2.</title>
        <authorList>
            <person name="Jenkins J."/>
            <person name="Shu S."/>
            <person name="Grimwood J."/>
            <person name="Barry K."/>
            <person name="Goodstein D."/>
            <person name="Schmutz J."/>
            <person name="Leebens-Mack J."/>
            <person name="Osbourn A."/>
        </authorList>
    </citation>
    <scope>NUCLEOTIDE SEQUENCE [LARGE SCALE GENOMIC DNA]</scope>
    <source>
        <strain evidence="2">JIC</strain>
    </source>
</reference>
<feature type="signal peptide" evidence="1">
    <location>
        <begin position="1"/>
        <end position="26"/>
    </location>
</feature>